<name>A0A2M9A6C3_9BACT</name>
<proteinExistence type="predicted"/>
<reference evidence="2 3" key="1">
    <citation type="submission" date="2017-11" db="EMBL/GenBank/DDBJ databases">
        <title>Animal gut microbial communities from fecal samples from Wisconsin, USA.</title>
        <authorList>
            <person name="Neumann A."/>
        </authorList>
    </citation>
    <scope>NUCLEOTIDE SEQUENCE [LARGE SCALE GENOMIC DNA]</scope>
    <source>
        <strain evidence="2 3">UWS3</strain>
    </source>
</reference>
<feature type="transmembrane region" description="Helical" evidence="1">
    <location>
        <begin position="216"/>
        <end position="240"/>
    </location>
</feature>
<organism evidence="2 3">
    <name type="scientific">Hallerella succinigenes</name>
    <dbReference type="NCBI Taxonomy" id="1896222"/>
    <lineage>
        <taxon>Bacteria</taxon>
        <taxon>Pseudomonadati</taxon>
        <taxon>Fibrobacterota</taxon>
        <taxon>Fibrobacteria</taxon>
        <taxon>Fibrobacterales</taxon>
        <taxon>Fibrobacteraceae</taxon>
        <taxon>Hallerella</taxon>
    </lineage>
</organism>
<sequence>MKSLSLRFTLAYLLCLFAIALFFFRFHTESLVLWPQNKALGNPRIYTDIREGGFSTAEFFESDSAIAMRATLNSGLYHPHAGIEFPLAQGFEALSLEGRDFSHMDSVAITFRSNADIALVLYTADPVASKVGDALSLRPVRLDIPATRHYTEHREGLSKARTNKIWFDIRGVEPDSLLHLDHVVQVAVETGRGSLLGLPTEIEIEKLEFLGTNDQILRLSLCILIVVTGIYIWGTIKVYGKGSSNRKNNRDDRLGKHSA</sequence>
<evidence type="ECO:0000256" key="1">
    <source>
        <dbReference type="SAM" id="Phobius"/>
    </source>
</evidence>
<protein>
    <submittedName>
        <fullName evidence="2">Uncharacterized protein</fullName>
    </submittedName>
</protein>
<dbReference type="Proteomes" id="UP000231134">
    <property type="component" value="Unassembled WGS sequence"/>
</dbReference>
<dbReference type="OrthoDB" id="9813270at2"/>
<dbReference type="RefSeq" id="WP_100425256.1">
    <property type="nucleotide sequence ID" value="NZ_PGEX01000001.1"/>
</dbReference>
<keyword evidence="1" id="KW-0812">Transmembrane</keyword>
<evidence type="ECO:0000313" key="3">
    <source>
        <dbReference type="Proteomes" id="UP000231134"/>
    </source>
</evidence>
<keyword evidence="1" id="KW-0472">Membrane</keyword>
<dbReference type="AlphaFoldDB" id="A0A2M9A6C3"/>
<evidence type="ECO:0000313" key="2">
    <source>
        <dbReference type="EMBL" id="PJJ41266.1"/>
    </source>
</evidence>
<accession>A0A2M9A6C3</accession>
<keyword evidence="1" id="KW-1133">Transmembrane helix</keyword>
<comment type="caution">
    <text evidence="2">The sequence shown here is derived from an EMBL/GenBank/DDBJ whole genome shotgun (WGS) entry which is preliminary data.</text>
</comment>
<dbReference type="EMBL" id="PGEX01000001">
    <property type="protein sequence ID" value="PJJ41266.1"/>
    <property type="molecule type" value="Genomic_DNA"/>
</dbReference>
<keyword evidence="3" id="KW-1185">Reference proteome</keyword>
<gene>
    <name evidence="2" type="ORF">BGX16_1227</name>
</gene>